<organism evidence="10 11">
    <name type="scientific">Paralvinella palmiformis</name>
    <dbReference type="NCBI Taxonomy" id="53620"/>
    <lineage>
        <taxon>Eukaryota</taxon>
        <taxon>Metazoa</taxon>
        <taxon>Spiralia</taxon>
        <taxon>Lophotrochozoa</taxon>
        <taxon>Annelida</taxon>
        <taxon>Polychaeta</taxon>
        <taxon>Sedentaria</taxon>
        <taxon>Canalipalpata</taxon>
        <taxon>Terebellida</taxon>
        <taxon>Terebelliformia</taxon>
        <taxon>Alvinellidae</taxon>
        <taxon>Paralvinella</taxon>
    </lineage>
</organism>
<evidence type="ECO:0000259" key="9">
    <source>
        <dbReference type="SMART" id="SM00861"/>
    </source>
</evidence>
<evidence type="ECO:0000313" key="10">
    <source>
        <dbReference type="EMBL" id="KAK2158352.1"/>
    </source>
</evidence>
<evidence type="ECO:0000256" key="3">
    <source>
        <dbReference type="ARBA" id="ARBA00001964"/>
    </source>
</evidence>
<evidence type="ECO:0000256" key="1">
    <source>
        <dbReference type="ARBA" id="ARBA00001941"/>
    </source>
</evidence>
<keyword evidence="8" id="KW-0786">Thiamine pyrophosphate</keyword>
<dbReference type="Gene3D" id="3.40.50.970">
    <property type="match status" value="2"/>
</dbReference>
<dbReference type="InterPro" id="IPR005474">
    <property type="entry name" value="Transketolase_N"/>
</dbReference>
<dbReference type="InterPro" id="IPR005475">
    <property type="entry name" value="Transketolase-like_Pyr-bd"/>
</dbReference>
<sequence length="576" mass="62321">MADYHSPDAKKLQALKDIANKLRLHSINATNASNSGPDAKKLQALKDIANKLRLHSINATNASNSGCTPLLLVPATMADYHRPDAKKLQALKDIANKLRLHSINATNASNSGHPTSCCSAAEVMSVLFFHTMKYKPKVPRDPASDRFVLSKGHAAPILYAAWAEAGNFPVSELLELRKINCYLEGHPTPRLDFVDVATGSLGQGLGVAAGMAYTGKYFDKASYRTYCLIGDGESAEGSIWEAMAFASHYKLDNLVAIFDVNRLGQSDPTVLQHDMDTYKRRTEAFGWNTYVVDGHDVDALCKAFHEACTVKDKPTCILAKTYKGKGCPGVENQLNWHGKPLGAKSEDIKEAIAAQISNNGPHGLVPTEPSEVLAPVKITNIALSEPPEYELGQKVATRAAFGTALMKLAKNNDRVVAFDGDTKNSTFSEKIKLVDSNRHVECYIAEQNMVGVAIGSACRNRTVPFVNTFAAFLTRAFDHIRMGAVSQTNVNFVGSHAGISIGEDGPSQMALEDLAMFRSIPGATVFYPSDAVSAEKAAELAANTKGICFIRTSRPALPVLYKNDETFQIGKAKVCP</sequence>
<dbReference type="GO" id="GO:0004802">
    <property type="term" value="F:transketolase activity"/>
    <property type="evidence" value="ECO:0007669"/>
    <property type="project" value="TreeGrafter"/>
</dbReference>
<dbReference type="Pfam" id="PF02779">
    <property type="entry name" value="Transket_pyr"/>
    <property type="match status" value="1"/>
</dbReference>
<evidence type="ECO:0000256" key="6">
    <source>
        <dbReference type="ARBA" id="ARBA00022723"/>
    </source>
</evidence>
<reference evidence="10" key="1">
    <citation type="journal article" date="2023" name="Mol. Biol. Evol.">
        <title>Third-Generation Sequencing Reveals the Adaptive Role of the Epigenome in Three Deep-Sea Polychaetes.</title>
        <authorList>
            <person name="Perez M."/>
            <person name="Aroh O."/>
            <person name="Sun Y."/>
            <person name="Lan Y."/>
            <person name="Juniper S.K."/>
            <person name="Young C.R."/>
            <person name="Angers B."/>
            <person name="Qian P.Y."/>
        </authorList>
    </citation>
    <scope>NUCLEOTIDE SEQUENCE</scope>
    <source>
        <strain evidence="10">P08H-3</strain>
    </source>
</reference>
<keyword evidence="11" id="KW-1185">Reference proteome</keyword>
<evidence type="ECO:0000256" key="5">
    <source>
        <dbReference type="ARBA" id="ARBA00022679"/>
    </source>
</evidence>
<gene>
    <name evidence="10" type="ORF">LSH36_172g03007</name>
</gene>
<evidence type="ECO:0000256" key="7">
    <source>
        <dbReference type="ARBA" id="ARBA00022842"/>
    </source>
</evidence>
<comment type="cofactor">
    <cofactor evidence="1">
        <name>Co(2+)</name>
        <dbReference type="ChEBI" id="CHEBI:48828"/>
    </cofactor>
</comment>
<comment type="cofactor">
    <cofactor evidence="2">
        <name>Mg(2+)</name>
        <dbReference type="ChEBI" id="CHEBI:18420"/>
    </cofactor>
</comment>
<evidence type="ECO:0000256" key="2">
    <source>
        <dbReference type="ARBA" id="ARBA00001946"/>
    </source>
</evidence>
<dbReference type="PANTHER" id="PTHR43195:SF1">
    <property type="entry name" value="FI06132P-RELATED"/>
    <property type="match status" value="1"/>
</dbReference>
<proteinExistence type="inferred from homology"/>
<evidence type="ECO:0000256" key="8">
    <source>
        <dbReference type="ARBA" id="ARBA00023052"/>
    </source>
</evidence>
<evidence type="ECO:0000256" key="4">
    <source>
        <dbReference type="ARBA" id="ARBA00007131"/>
    </source>
</evidence>
<dbReference type="CDD" id="cd07033">
    <property type="entry name" value="TPP_PYR_DXS_TK_like"/>
    <property type="match status" value="1"/>
</dbReference>
<dbReference type="InterPro" id="IPR051424">
    <property type="entry name" value="Transketolase-like"/>
</dbReference>
<dbReference type="PROSITE" id="PS00801">
    <property type="entry name" value="TRANSKETOLASE_1"/>
    <property type="match status" value="1"/>
</dbReference>
<dbReference type="PROSITE" id="PS00802">
    <property type="entry name" value="TRANSKETOLASE_2"/>
    <property type="match status" value="1"/>
</dbReference>
<name>A0AAD9JSE4_9ANNE</name>
<comment type="similarity">
    <text evidence="4">Belongs to the transketolase family.</text>
</comment>
<comment type="caution">
    <text evidence="10">The sequence shown here is derived from an EMBL/GenBank/DDBJ whole genome shotgun (WGS) entry which is preliminary data.</text>
</comment>
<evidence type="ECO:0000313" key="11">
    <source>
        <dbReference type="Proteomes" id="UP001208570"/>
    </source>
</evidence>
<dbReference type="InterPro" id="IPR049557">
    <property type="entry name" value="Transketolase_CS"/>
</dbReference>
<dbReference type="AlphaFoldDB" id="A0AAD9JSE4"/>
<dbReference type="Pfam" id="PF00456">
    <property type="entry name" value="Transketolase_N"/>
    <property type="match status" value="1"/>
</dbReference>
<dbReference type="InterPro" id="IPR020826">
    <property type="entry name" value="Transketolase_BS"/>
</dbReference>
<dbReference type="FunFam" id="3.40.50.970:FF:000129">
    <property type="entry name" value="Transketolase"/>
    <property type="match status" value="1"/>
</dbReference>
<protein>
    <recommendedName>
        <fullName evidence="9">Transketolase-like pyrimidine-binding domain-containing protein</fullName>
    </recommendedName>
</protein>
<keyword evidence="5" id="KW-0808">Transferase</keyword>
<dbReference type="EMBL" id="JAODUP010000172">
    <property type="protein sequence ID" value="KAK2158352.1"/>
    <property type="molecule type" value="Genomic_DNA"/>
</dbReference>
<accession>A0AAD9JSE4</accession>
<dbReference type="CDD" id="cd02012">
    <property type="entry name" value="TPP_TK"/>
    <property type="match status" value="1"/>
</dbReference>
<dbReference type="SUPFAM" id="SSF52518">
    <property type="entry name" value="Thiamin diphosphate-binding fold (THDP-binding)"/>
    <property type="match status" value="2"/>
</dbReference>
<dbReference type="GO" id="GO:0030976">
    <property type="term" value="F:thiamine pyrophosphate binding"/>
    <property type="evidence" value="ECO:0007669"/>
    <property type="project" value="TreeGrafter"/>
</dbReference>
<dbReference type="NCBIfam" id="NF004559">
    <property type="entry name" value="PRK05899.2-5"/>
    <property type="match status" value="1"/>
</dbReference>
<comment type="cofactor">
    <cofactor evidence="3">
        <name>thiamine diphosphate</name>
        <dbReference type="ChEBI" id="CHEBI:58937"/>
    </cofactor>
</comment>
<dbReference type="FunFam" id="3.40.50.970:FF:000033">
    <property type="entry name" value="Transketolase isoform 1"/>
    <property type="match status" value="1"/>
</dbReference>
<keyword evidence="7" id="KW-0460">Magnesium</keyword>
<dbReference type="SMART" id="SM00861">
    <property type="entry name" value="Transket_pyr"/>
    <property type="match status" value="1"/>
</dbReference>
<dbReference type="PANTHER" id="PTHR43195">
    <property type="entry name" value="TRANSKETOLASE"/>
    <property type="match status" value="1"/>
</dbReference>
<dbReference type="InterPro" id="IPR029061">
    <property type="entry name" value="THDP-binding"/>
</dbReference>
<feature type="domain" description="Transketolase-like pyrimidine-binding" evidence="9">
    <location>
        <begin position="395"/>
        <end position="559"/>
    </location>
</feature>
<dbReference type="GO" id="GO:0046872">
    <property type="term" value="F:metal ion binding"/>
    <property type="evidence" value="ECO:0007669"/>
    <property type="project" value="UniProtKB-KW"/>
</dbReference>
<keyword evidence="6" id="KW-0479">Metal-binding</keyword>
<dbReference type="Proteomes" id="UP001208570">
    <property type="component" value="Unassembled WGS sequence"/>
</dbReference>